<feature type="binding site" evidence="8">
    <location>
        <position position="274"/>
    </location>
    <ligand>
        <name>Zn(2+)</name>
        <dbReference type="ChEBI" id="CHEBI:29105"/>
        <note>catalytic</note>
    </ligand>
</feature>
<evidence type="ECO:0000256" key="1">
    <source>
        <dbReference type="ARBA" id="ARBA00022670"/>
    </source>
</evidence>
<keyword evidence="4 8" id="KW-0862">Zinc</keyword>
<keyword evidence="3" id="KW-0378">Hydrolase</keyword>
<dbReference type="Pfam" id="PF17771">
    <property type="entry name" value="ADAMTS_CR_2"/>
    <property type="match status" value="1"/>
</dbReference>
<protein>
    <recommendedName>
        <fullName evidence="10">Peptidase M12B domain-containing protein</fullName>
    </recommendedName>
</protein>
<dbReference type="Gene3D" id="3.40.1620.60">
    <property type="match status" value="1"/>
</dbReference>
<dbReference type="GO" id="GO:0004222">
    <property type="term" value="F:metalloendopeptidase activity"/>
    <property type="evidence" value="ECO:0007669"/>
    <property type="project" value="InterPro"/>
</dbReference>
<dbReference type="GO" id="GO:0006509">
    <property type="term" value="P:membrane protein ectodomain proteolysis"/>
    <property type="evidence" value="ECO:0007669"/>
    <property type="project" value="TreeGrafter"/>
</dbReference>
<evidence type="ECO:0000313" key="11">
    <source>
        <dbReference type="EMBL" id="KAK6181115.1"/>
    </source>
</evidence>
<evidence type="ECO:0000256" key="8">
    <source>
        <dbReference type="PROSITE-ProRule" id="PRU00276"/>
    </source>
</evidence>
<keyword evidence="7" id="KW-0325">Glycoprotein</keyword>
<dbReference type="GO" id="GO:0046872">
    <property type="term" value="F:metal ion binding"/>
    <property type="evidence" value="ECO:0007669"/>
    <property type="project" value="UniProtKB-KW"/>
</dbReference>
<evidence type="ECO:0000256" key="6">
    <source>
        <dbReference type="ARBA" id="ARBA00023157"/>
    </source>
</evidence>
<evidence type="ECO:0000256" key="3">
    <source>
        <dbReference type="ARBA" id="ARBA00022801"/>
    </source>
</evidence>
<evidence type="ECO:0000256" key="9">
    <source>
        <dbReference type="SAM" id="MobiDB-lite"/>
    </source>
</evidence>
<comment type="caution">
    <text evidence="11">The sequence shown here is derived from an EMBL/GenBank/DDBJ whole genome shotgun (WGS) entry which is preliminary data.</text>
</comment>
<dbReference type="Pfam" id="PF01421">
    <property type="entry name" value="Reprolysin"/>
    <property type="match status" value="1"/>
</dbReference>
<dbReference type="PANTHER" id="PTHR11905:SF159">
    <property type="entry name" value="ADAM METALLOPROTEASE"/>
    <property type="match status" value="1"/>
</dbReference>
<proteinExistence type="predicted"/>
<dbReference type="PROSITE" id="PS50215">
    <property type="entry name" value="ADAM_MEPRO"/>
    <property type="match status" value="1"/>
</dbReference>
<feature type="active site" evidence="8">
    <location>
        <position position="275"/>
    </location>
</feature>
<comment type="caution">
    <text evidence="8">Lacks conserved residue(s) required for the propagation of feature annotation.</text>
</comment>
<sequence>MKPPDRQPKLIFCLFFSFKVYNDLQDFKSVVTKDAYYQDDTIQPNDLVPHNRGHTSDDLMETESQSQYFLDKMEDENDSDILSDLFNTDVETAVHHLQKRSYTNRIDAKIEVLVVVDNSIYRHYMKKSRNKERVALARIRRYYGMVFAMVDQRFQTITDHEISITAKISGIHIAKSRQDSAWLEYAVEWGKSGTIGRVDANVALRSFQKWLKTQEDLPKYDHAIVFTRYLLINRGNVEVGGMAFVDSICKTDEGSSSSIVADLGDFQCVKVATHELGHSLGAQHDGEGISSDCPPDGNYVMAPQNTNDKAKLKNAFTFSHCSVRQMKALLRTDLGKCVQDRPVVHYQYNLERRPPGQIYSASVQCKLIFGKKSGFCNKGKMRSYMCGQLWCKDPVNPRTCRTHSYLTALPGTKCGRSRTCHLGECVRHPNSAVLFKPSISNTISLNKSPYRTRTNLNNKIHRLSPARGRLARPRSRARARSQRKKPENCKDKNETYCSGLLSINPRACRRRQLNEYCCNTCFSRRR</sequence>
<dbReference type="AlphaFoldDB" id="A0AAN8JT76"/>
<evidence type="ECO:0000256" key="4">
    <source>
        <dbReference type="ARBA" id="ARBA00022833"/>
    </source>
</evidence>
<keyword evidence="5" id="KW-0482">Metalloprotease</keyword>
<evidence type="ECO:0000256" key="2">
    <source>
        <dbReference type="ARBA" id="ARBA00022723"/>
    </source>
</evidence>
<dbReference type="InterPro" id="IPR001590">
    <property type="entry name" value="Peptidase_M12B"/>
</dbReference>
<feature type="region of interest" description="Disordered" evidence="9">
    <location>
        <begin position="466"/>
        <end position="490"/>
    </location>
</feature>
<dbReference type="Gene3D" id="3.40.390.10">
    <property type="entry name" value="Collagenase (Catalytic Domain)"/>
    <property type="match status" value="1"/>
</dbReference>
<dbReference type="PANTHER" id="PTHR11905">
    <property type="entry name" value="ADAM A DISINTEGRIN AND METALLOPROTEASE DOMAIN"/>
    <property type="match status" value="1"/>
</dbReference>
<dbReference type="SUPFAM" id="SSF55486">
    <property type="entry name" value="Metalloproteases ('zincins'), catalytic domain"/>
    <property type="match status" value="1"/>
</dbReference>
<evidence type="ECO:0000313" key="12">
    <source>
        <dbReference type="Proteomes" id="UP001347796"/>
    </source>
</evidence>
<evidence type="ECO:0000256" key="5">
    <source>
        <dbReference type="ARBA" id="ARBA00023049"/>
    </source>
</evidence>
<dbReference type="InterPro" id="IPR024079">
    <property type="entry name" value="MetalloPept_cat_dom_sf"/>
</dbReference>
<accession>A0AAN8JT76</accession>
<keyword evidence="6" id="KW-1015">Disulfide bond</keyword>
<dbReference type="Proteomes" id="UP001347796">
    <property type="component" value="Unassembled WGS sequence"/>
</dbReference>
<feature type="binding site" evidence="8">
    <location>
        <position position="284"/>
    </location>
    <ligand>
        <name>Zn(2+)</name>
        <dbReference type="ChEBI" id="CHEBI:29105"/>
        <note>catalytic</note>
    </ligand>
</feature>
<keyword evidence="12" id="KW-1185">Reference proteome</keyword>
<gene>
    <name evidence="11" type="ORF">SNE40_009045</name>
</gene>
<keyword evidence="2 8" id="KW-0479">Metal-binding</keyword>
<organism evidence="11 12">
    <name type="scientific">Patella caerulea</name>
    <name type="common">Rayed Mediterranean limpet</name>
    <dbReference type="NCBI Taxonomy" id="87958"/>
    <lineage>
        <taxon>Eukaryota</taxon>
        <taxon>Metazoa</taxon>
        <taxon>Spiralia</taxon>
        <taxon>Lophotrochozoa</taxon>
        <taxon>Mollusca</taxon>
        <taxon>Gastropoda</taxon>
        <taxon>Patellogastropoda</taxon>
        <taxon>Patelloidea</taxon>
        <taxon>Patellidae</taxon>
        <taxon>Patella</taxon>
    </lineage>
</organism>
<name>A0AAN8JT76_PATCE</name>
<feature type="binding site" evidence="8">
    <location>
        <position position="278"/>
    </location>
    <ligand>
        <name>Zn(2+)</name>
        <dbReference type="ChEBI" id="CHEBI:29105"/>
        <note>catalytic</note>
    </ligand>
</feature>
<keyword evidence="1" id="KW-0645">Protease</keyword>
<dbReference type="EMBL" id="JAZGQO010000007">
    <property type="protein sequence ID" value="KAK6181115.1"/>
    <property type="molecule type" value="Genomic_DNA"/>
</dbReference>
<evidence type="ECO:0000256" key="7">
    <source>
        <dbReference type="ARBA" id="ARBA00023180"/>
    </source>
</evidence>
<feature type="domain" description="Peptidase M12B" evidence="10">
    <location>
        <begin position="108"/>
        <end position="342"/>
    </location>
</feature>
<feature type="compositionally biased region" description="Basic residues" evidence="9">
    <location>
        <begin position="466"/>
        <end position="483"/>
    </location>
</feature>
<dbReference type="InterPro" id="IPR041645">
    <property type="entry name" value="ADAMTS_CR_2"/>
</dbReference>
<evidence type="ECO:0000259" key="10">
    <source>
        <dbReference type="PROSITE" id="PS50215"/>
    </source>
</evidence>
<reference evidence="11 12" key="1">
    <citation type="submission" date="2024-01" db="EMBL/GenBank/DDBJ databases">
        <title>The genome of the rayed Mediterranean limpet Patella caerulea (Linnaeus, 1758).</title>
        <authorList>
            <person name="Anh-Thu Weber A."/>
            <person name="Halstead-Nussloch G."/>
        </authorList>
    </citation>
    <scope>NUCLEOTIDE SEQUENCE [LARGE SCALE GENOMIC DNA]</scope>
    <source>
        <strain evidence="11">AATW-2023a</strain>
        <tissue evidence="11">Whole specimen</tissue>
    </source>
</reference>